<sequence length="526" mass="59500">MPVPIYYPQTSYPQKHIATNGPSILAEMQLPLKSRVESYEIKIEATDSRQCSALLSASSALGVLRGLQTFTTDQKLVKQGHMGSAQPEDQIIRFIHGPLSIKDQPAFPYRGFLLDTSRNYYPIEDIKRTIRAMSWVKLNVFHWHIVDSQSWPIQIPSHPQLSQMGAYSQEETYSVEEIIELTRFANSRGIEILLEIDTPGHTAIIGEAYPDLIACKNKAPWINYAAEPPAGQLRLADDRAITLINEIFEYLTTQIPGTLFSSGGDEVIHLPQNKKCYQEDEPTQASLQEKGQTLSEALSSFVLKTHQTISRSGKVPVVWEEMVLDEEVPLPVDNTLVTVWRNSSMVSRVVEKGYSMIHGASDYSYLDCGLGAWLGNFINGTSWCDPFKVCILINPHFFLRFSLSNLACYYVATSQRKQILGGQTLLWSEQTDEHNMDSIIWYDRLLRSVLNKLLTVGFPSLHRPRALSTAELYWTGTERVRSVTEALPRIHDMRYRLVQRSIRATPLQPHWCALRAGQCDLPPTSS</sequence>
<gene>
    <name evidence="10" type="ORF">VP01_3990g1</name>
</gene>
<evidence type="ECO:0000256" key="6">
    <source>
        <dbReference type="ARBA" id="ARBA00023295"/>
    </source>
</evidence>
<proteinExistence type="inferred from homology"/>
<name>A0A0L6US82_9BASI</name>
<evidence type="ECO:0000256" key="3">
    <source>
        <dbReference type="ARBA" id="ARBA00022729"/>
    </source>
</evidence>
<keyword evidence="4 7" id="KW-0378">Hydrolase</keyword>
<evidence type="ECO:0000256" key="4">
    <source>
        <dbReference type="ARBA" id="ARBA00022801"/>
    </source>
</evidence>
<dbReference type="Pfam" id="PF00728">
    <property type="entry name" value="Glyco_hydro_20"/>
    <property type="match status" value="1"/>
</dbReference>
<evidence type="ECO:0000256" key="8">
    <source>
        <dbReference type="PIRSR" id="PIRSR001093-1"/>
    </source>
</evidence>
<dbReference type="PANTHER" id="PTHR22600">
    <property type="entry name" value="BETA-HEXOSAMINIDASE"/>
    <property type="match status" value="1"/>
</dbReference>
<feature type="domain" description="Glycoside hydrolase family 20 catalytic" evidence="9">
    <location>
        <begin position="107"/>
        <end position="441"/>
    </location>
</feature>
<feature type="active site" description="Proton donor" evidence="8">
    <location>
        <position position="266"/>
    </location>
</feature>
<dbReference type="InterPro" id="IPR017853">
    <property type="entry name" value="GH"/>
</dbReference>
<dbReference type="Proteomes" id="UP000037035">
    <property type="component" value="Unassembled WGS sequence"/>
</dbReference>
<dbReference type="GO" id="GO:0016020">
    <property type="term" value="C:membrane"/>
    <property type="evidence" value="ECO:0007669"/>
    <property type="project" value="TreeGrafter"/>
</dbReference>
<keyword evidence="11" id="KW-1185">Reference proteome</keyword>
<dbReference type="InterPro" id="IPR015883">
    <property type="entry name" value="Glyco_hydro_20_cat"/>
</dbReference>
<organism evidence="10 11">
    <name type="scientific">Puccinia sorghi</name>
    <dbReference type="NCBI Taxonomy" id="27349"/>
    <lineage>
        <taxon>Eukaryota</taxon>
        <taxon>Fungi</taxon>
        <taxon>Dikarya</taxon>
        <taxon>Basidiomycota</taxon>
        <taxon>Pucciniomycotina</taxon>
        <taxon>Pucciniomycetes</taxon>
        <taxon>Pucciniales</taxon>
        <taxon>Pucciniaceae</taxon>
        <taxon>Puccinia</taxon>
    </lineage>
</organism>
<keyword evidence="5" id="KW-0325">Glycoprotein</keyword>
<comment type="similarity">
    <text evidence="2 7">Belongs to the glycosyl hydrolase 20 family.</text>
</comment>
<keyword evidence="3" id="KW-0732">Signal</keyword>
<evidence type="ECO:0000256" key="1">
    <source>
        <dbReference type="ARBA" id="ARBA00001231"/>
    </source>
</evidence>
<dbReference type="GO" id="GO:0004563">
    <property type="term" value="F:beta-N-acetylhexosaminidase activity"/>
    <property type="evidence" value="ECO:0007669"/>
    <property type="project" value="UniProtKB-EC"/>
</dbReference>
<protein>
    <recommendedName>
        <fullName evidence="7">Beta-hexosaminidase</fullName>
        <ecNumber evidence="7">3.2.1.52</ecNumber>
    </recommendedName>
</protein>
<evidence type="ECO:0000256" key="7">
    <source>
        <dbReference type="PIRNR" id="PIRNR001093"/>
    </source>
</evidence>
<reference evidence="10 11" key="1">
    <citation type="submission" date="2015-08" db="EMBL/GenBank/DDBJ databases">
        <title>Next Generation Sequencing and Analysis of the Genome of Puccinia sorghi L Schw, the Causal Agent of Maize Common Rust.</title>
        <authorList>
            <person name="Rochi L."/>
            <person name="Burguener G."/>
            <person name="Darino M."/>
            <person name="Turjanski A."/>
            <person name="Kreff E."/>
            <person name="Dieguez M.J."/>
            <person name="Sacco F."/>
        </authorList>
    </citation>
    <scope>NUCLEOTIDE SEQUENCE [LARGE SCALE GENOMIC DNA]</scope>
    <source>
        <strain evidence="10 11">RO10H11247</strain>
    </source>
</reference>
<dbReference type="Gene3D" id="3.30.379.10">
    <property type="entry name" value="Chitobiase/beta-hexosaminidase domain 2-like"/>
    <property type="match status" value="1"/>
</dbReference>
<comment type="catalytic activity">
    <reaction evidence="1 7">
        <text>Hydrolysis of terminal non-reducing N-acetyl-D-hexosamine residues in N-acetyl-beta-D-hexosaminides.</text>
        <dbReference type="EC" id="3.2.1.52"/>
    </reaction>
</comment>
<dbReference type="Gene3D" id="3.20.20.80">
    <property type="entry name" value="Glycosidases"/>
    <property type="match status" value="1"/>
</dbReference>
<accession>A0A0L6US82</accession>
<comment type="caution">
    <text evidence="10">The sequence shown here is derived from an EMBL/GenBank/DDBJ whole genome shotgun (WGS) entry which is preliminary data.</text>
</comment>
<dbReference type="STRING" id="27349.A0A0L6US82"/>
<dbReference type="EC" id="3.2.1.52" evidence="7"/>
<dbReference type="GO" id="GO:0005975">
    <property type="term" value="P:carbohydrate metabolic process"/>
    <property type="evidence" value="ECO:0007669"/>
    <property type="project" value="InterPro"/>
</dbReference>
<dbReference type="AlphaFoldDB" id="A0A0L6US82"/>
<evidence type="ECO:0000256" key="2">
    <source>
        <dbReference type="ARBA" id="ARBA00006285"/>
    </source>
</evidence>
<dbReference type="PRINTS" id="PR00738">
    <property type="entry name" value="GLHYDRLASE20"/>
</dbReference>
<dbReference type="SUPFAM" id="SSF51445">
    <property type="entry name" value="(Trans)glycosidases"/>
    <property type="match status" value="1"/>
</dbReference>
<evidence type="ECO:0000256" key="5">
    <source>
        <dbReference type="ARBA" id="ARBA00023180"/>
    </source>
</evidence>
<dbReference type="OrthoDB" id="428480at2759"/>
<keyword evidence="6 7" id="KW-0326">Glycosidase</keyword>
<dbReference type="InterPro" id="IPR025705">
    <property type="entry name" value="Beta_hexosaminidase_sua/sub"/>
</dbReference>
<dbReference type="InterPro" id="IPR029018">
    <property type="entry name" value="Hex-like_dom2"/>
</dbReference>
<evidence type="ECO:0000313" key="10">
    <source>
        <dbReference type="EMBL" id="KNZ51349.1"/>
    </source>
</evidence>
<dbReference type="EMBL" id="LAVV01009046">
    <property type="protein sequence ID" value="KNZ51349.1"/>
    <property type="molecule type" value="Genomic_DNA"/>
</dbReference>
<dbReference type="PIRSF" id="PIRSF001093">
    <property type="entry name" value="B-hxosamndse_ab_euk"/>
    <property type="match status" value="1"/>
</dbReference>
<evidence type="ECO:0000259" key="9">
    <source>
        <dbReference type="Pfam" id="PF00728"/>
    </source>
</evidence>
<dbReference type="FunFam" id="3.20.20.80:FF:000063">
    <property type="entry name" value="Beta-hexosaminidase"/>
    <property type="match status" value="1"/>
</dbReference>
<dbReference type="VEuPathDB" id="FungiDB:VP01_3990g1"/>
<dbReference type="PANTHER" id="PTHR22600:SF26">
    <property type="entry name" value="BETA-N-ACETYLHEXOSAMINIDASE"/>
    <property type="match status" value="1"/>
</dbReference>
<evidence type="ECO:0000313" key="11">
    <source>
        <dbReference type="Proteomes" id="UP000037035"/>
    </source>
</evidence>
<dbReference type="GO" id="GO:0030203">
    <property type="term" value="P:glycosaminoglycan metabolic process"/>
    <property type="evidence" value="ECO:0007669"/>
    <property type="project" value="TreeGrafter"/>
</dbReference>